<feature type="transmembrane region" description="Helical" evidence="8">
    <location>
        <begin position="130"/>
        <end position="151"/>
    </location>
</feature>
<evidence type="ECO:0000313" key="10">
    <source>
        <dbReference type="EMBL" id="KAJ7950745.1"/>
    </source>
</evidence>
<feature type="compositionally biased region" description="Polar residues" evidence="7">
    <location>
        <begin position="23"/>
        <end position="34"/>
    </location>
</feature>
<proteinExistence type="predicted"/>
<accession>A0AAD7PDF5</accession>
<keyword evidence="3" id="KW-0677">Repeat</keyword>
<evidence type="ECO:0000256" key="6">
    <source>
        <dbReference type="ARBA" id="ARBA00023136"/>
    </source>
</evidence>
<dbReference type="Proteomes" id="UP001163823">
    <property type="component" value="Chromosome 11"/>
</dbReference>
<evidence type="ECO:0000313" key="11">
    <source>
        <dbReference type="Proteomes" id="UP001163823"/>
    </source>
</evidence>
<evidence type="ECO:0000256" key="3">
    <source>
        <dbReference type="ARBA" id="ARBA00022737"/>
    </source>
</evidence>
<feature type="region of interest" description="Disordered" evidence="7">
    <location>
        <begin position="1"/>
        <end position="34"/>
    </location>
</feature>
<evidence type="ECO:0000256" key="5">
    <source>
        <dbReference type="ARBA" id="ARBA00023043"/>
    </source>
</evidence>
<reference evidence="10" key="1">
    <citation type="journal article" date="2023" name="Science">
        <title>Elucidation of the pathway for biosynthesis of saponin adjuvants from the soapbark tree.</title>
        <authorList>
            <person name="Reed J."/>
            <person name="Orme A."/>
            <person name="El-Demerdash A."/>
            <person name="Owen C."/>
            <person name="Martin L.B.B."/>
            <person name="Misra R.C."/>
            <person name="Kikuchi S."/>
            <person name="Rejzek M."/>
            <person name="Martin A.C."/>
            <person name="Harkess A."/>
            <person name="Leebens-Mack J."/>
            <person name="Louveau T."/>
            <person name="Stephenson M.J."/>
            <person name="Osbourn A."/>
        </authorList>
    </citation>
    <scope>NUCLEOTIDE SEQUENCE</scope>
    <source>
        <strain evidence="10">S10</strain>
    </source>
</reference>
<dbReference type="EMBL" id="JARAOO010000011">
    <property type="protein sequence ID" value="KAJ7950745.1"/>
    <property type="molecule type" value="Genomic_DNA"/>
</dbReference>
<keyword evidence="5" id="KW-0040">ANK repeat</keyword>
<evidence type="ECO:0000256" key="8">
    <source>
        <dbReference type="SAM" id="Phobius"/>
    </source>
</evidence>
<keyword evidence="11" id="KW-1185">Reference proteome</keyword>
<dbReference type="AlphaFoldDB" id="A0AAD7PDF5"/>
<sequence>MLKCNGATKKDAGAMRAKDRHSSIPSESQTNDQNFDVSASNTAMEQAEVTIIPYRSGIDELTNHFRYKKGRDRASDVRTALLTIAVLIATTMYQAGLSPPGGVWRDDKLNVSPKQVAGTSVMGTKKEASFFLFMLGNTIGFYTSLYMINFLTNGFPLQLELQFTMFAITITYVSSMVRVQLHPAIEQYVSLPCFPLFFSL</sequence>
<evidence type="ECO:0000256" key="1">
    <source>
        <dbReference type="ARBA" id="ARBA00004141"/>
    </source>
</evidence>
<dbReference type="PANTHER" id="PTHR24186">
    <property type="entry name" value="PROTEIN PHOSPHATASE 1 REGULATORY SUBUNIT"/>
    <property type="match status" value="1"/>
</dbReference>
<comment type="caution">
    <text evidence="10">The sequence shown here is derived from an EMBL/GenBank/DDBJ whole genome shotgun (WGS) entry which is preliminary data.</text>
</comment>
<feature type="domain" description="PGG" evidence="9">
    <location>
        <begin position="75"/>
        <end position="174"/>
    </location>
</feature>
<evidence type="ECO:0000256" key="2">
    <source>
        <dbReference type="ARBA" id="ARBA00022692"/>
    </source>
</evidence>
<dbReference type="Pfam" id="PF13962">
    <property type="entry name" value="PGG"/>
    <property type="match status" value="1"/>
</dbReference>
<name>A0AAD7PDF5_QUISA</name>
<gene>
    <name evidence="10" type="ORF">O6P43_026897</name>
</gene>
<feature type="compositionally biased region" description="Basic and acidic residues" evidence="7">
    <location>
        <begin position="8"/>
        <end position="22"/>
    </location>
</feature>
<feature type="transmembrane region" description="Helical" evidence="8">
    <location>
        <begin position="77"/>
        <end position="96"/>
    </location>
</feature>
<protein>
    <submittedName>
        <fullName evidence="10">Ankyrin repeat-containing protein</fullName>
    </submittedName>
</protein>
<keyword evidence="2 8" id="KW-0812">Transmembrane</keyword>
<feature type="transmembrane region" description="Helical" evidence="8">
    <location>
        <begin position="163"/>
        <end position="181"/>
    </location>
</feature>
<dbReference type="PANTHER" id="PTHR24186:SF56">
    <property type="entry name" value="PGG DOMAIN-CONTAINING PROTEIN"/>
    <property type="match status" value="1"/>
</dbReference>
<keyword evidence="4 8" id="KW-1133">Transmembrane helix</keyword>
<evidence type="ECO:0000256" key="7">
    <source>
        <dbReference type="SAM" id="MobiDB-lite"/>
    </source>
</evidence>
<evidence type="ECO:0000259" key="9">
    <source>
        <dbReference type="Pfam" id="PF13962"/>
    </source>
</evidence>
<dbReference type="InterPro" id="IPR026961">
    <property type="entry name" value="PGG_dom"/>
</dbReference>
<dbReference type="KEGG" id="qsa:O6P43_026897"/>
<organism evidence="10 11">
    <name type="scientific">Quillaja saponaria</name>
    <name type="common">Soap bark tree</name>
    <dbReference type="NCBI Taxonomy" id="32244"/>
    <lineage>
        <taxon>Eukaryota</taxon>
        <taxon>Viridiplantae</taxon>
        <taxon>Streptophyta</taxon>
        <taxon>Embryophyta</taxon>
        <taxon>Tracheophyta</taxon>
        <taxon>Spermatophyta</taxon>
        <taxon>Magnoliopsida</taxon>
        <taxon>eudicotyledons</taxon>
        <taxon>Gunneridae</taxon>
        <taxon>Pentapetalae</taxon>
        <taxon>rosids</taxon>
        <taxon>fabids</taxon>
        <taxon>Fabales</taxon>
        <taxon>Quillajaceae</taxon>
        <taxon>Quillaja</taxon>
    </lineage>
</organism>
<evidence type="ECO:0000256" key="4">
    <source>
        <dbReference type="ARBA" id="ARBA00022989"/>
    </source>
</evidence>
<comment type="subcellular location">
    <subcellularLocation>
        <location evidence="1">Membrane</location>
        <topology evidence="1">Multi-pass membrane protein</topology>
    </subcellularLocation>
</comment>
<keyword evidence="6 8" id="KW-0472">Membrane</keyword>
<dbReference type="GO" id="GO:0005886">
    <property type="term" value="C:plasma membrane"/>
    <property type="evidence" value="ECO:0007669"/>
    <property type="project" value="TreeGrafter"/>
</dbReference>